<gene>
    <name evidence="1" type="ORF">C2G38_2228464</name>
</gene>
<comment type="caution">
    <text evidence="1">The sequence shown here is derived from an EMBL/GenBank/DDBJ whole genome shotgun (WGS) entry which is preliminary data.</text>
</comment>
<accession>A0A397TZH1</accession>
<protein>
    <submittedName>
        <fullName evidence="1">Uncharacterized protein</fullName>
    </submittedName>
</protein>
<evidence type="ECO:0000313" key="2">
    <source>
        <dbReference type="Proteomes" id="UP000266673"/>
    </source>
</evidence>
<organism evidence="1 2">
    <name type="scientific">Gigaspora rosea</name>
    <dbReference type="NCBI Taxonomy" id="44941"/>
    <lineage>
        <taxon>Eukaryota</taxon>
        <taxon>Fungi</taxon>
        <taxon>Fungi incertae sedis</taxon>
        <taxon>Mucoromycota</taxon>
        <taxon>Glomeromycotina</taxon>
        <taxon>Glomeromycetes</taxon>
        <taxon>Diversisporales</taxon>
        <taxon>Gigasporaceae</taxon>
        <taxon>Gigaspora</taxon>
    </lineage>
</organism>
<evidence type="ECO:0000313" key="1">
    <source>
        <dbReference type="EMBL" id="RIB02207.1"/>
    </source>
</evidence>
<name>A0A397TZH1_9GLOM</name>
<dbReference type="AlphaFoldDB" id="A0A397TZH1"/>
<keyword evidence="2" id="KW-1185">Reference proteome</keyword>
<reference evidence="1" key="1">
    <citation type="submission" date="2018-06" db="EMBL/GenBank/DDBJ databases">
        <title>Comparative genomics reveals the genomic features of Rhizophagus irregularis, R. cerebriforme, R. diaphanum and Gigaspora rosea, and their symbiotic lifestyle signature.</title>
        <authorList>
            <person name="Morin E."/>
            <person name="San Clemente H."/>
            <person name="Chen E.C.H."/>
            <person name="De La Providencia I."/>
            <person name="Hainaut M."/>
            <person name="Kuo A."/>
            <person name="Kohler A."/>
            <person name="Murat C."/>
            <person name="Tang N."/>
            <person name="Roy S."/>
            <person name="Loubradou J."/>
            <person name="Henrissat B."/>
            <person name="Grigoriev I.V."/>
            <person name="Corradi N."/>
            <person name="Roux C."/>
            <person name="Martin F.M."/>
        </authorList>
    </citation>
    <scope>NUCLEOTIDE SEQUENCE [LARGE SCALE GENOMIC DNA]</scope>
    <source>
        <strain evidence="1">DAOM 194757</strain>
    </source>
</reference>
<sequence length="241" mass="28530">MVNMKNVKDMFEKNKEIIFLPGLLLKETLQENLDYISKIYKRCKIYYNSLKNQYCKYSLFDLNNFGRANKIYIDMFLIISSIQKKYQIISSFNDCKICTIECCKQQKKKLLDEKGSGPFEFGRYRFLLGSSYETQTTFVSSPQNLKKILMLTKKLRKKILREDGGQRDGYDKQEIVFLDEFYTKISWDDVVNILNNTTEGVEHKGKGFRQPFIPKYIFMTARKSLQESYNFGNRSNNEDSY</sequence>
<proteinExistence type="predicted"/>
<dbReference type="EMBL" id="QKWP01002774">
    <property type="protein sequence ID" value="RIB02207.1"/>
    <property type="molecule type" value="Genomic_DNA"/>
</dbReference>
<dbReference type="OrthoDB" id="2471276at2759"/>
<dbReference type="Proteomes" id="UP000266673">
    <property type="component" value="Unassembled WGS sequence"/>
</dbReference>